<proteinExistence type="predicted"/>
<gene>
    <name evidence="2" type="ORF">EEDITHA_LOCUS811</name>
</gene>
<feature type="compositionally biased region" description="Low complexity" evidence="1">
    <location>
        <begin position="1"/>
        <end position="16"/>
    </location>
</feature>
<dbReference type="Gene3D" id="1.10.150.50">
    <property type="entry name" value="Transcription Factor, Ets-1"/>
    <property type="match status" value="1"/>
</dbReference>
<dbReference type="InterPro" id="IPR013761">
    <property type="entry name" value="SAM/pointed_sf"/>
</dbReference>
<evidence type="ECO:0000256" key="1">
    <source>
        <dbReference type="SAM" id="MobiDB-lite"/>
    </source>
</evidence>
<dbReference type="SUPFAM" id="SSF47769">
    <property type="entry name" value="SAM/Pointed domain"/>
    <property type="match status" value="1"/>
</dbReference>
<evidence type="ECO:0008006" key="4">
    <source>
        <dbReference type="Google" id="ProtNLM"/>
    </source>
</evidence>
<feature type="region of interest" description="Disordered" evidence="1">
    <location>
        <begin position="1"/>
        <end position="20"/>
    </location>
</feature>
<protein>
    <recommendedName>
        <fullName evidence="4">SAM domain-containing protein</fullName>
    </recommendedName>
</protein>
<sequence length="748" mass="84672">MQQQLYQQEQQQQQQQPGAQDATGHQMVLCPVRVVYETQMLVQPGEQIQPNQTIFINPQNPPPWIQNRAVQNQVIYVQHVPNYVQQTQQHIDPNQLYIQNYGYQNLQQMFVQNHQEQIRPMQMTPANIAPNQQAGIGQNVQAQRLVPNISTMPNTYSLVNTMHSQNNPMNRQTTQSQIANVNEIVSNVKQEIVGQHMYRQVPQAIPQDTRNQMQQTVAIVPNNIQRPTNTYEQNVVQMQPIPQQNTSNIQTTYQNGMISVQDARKVPVAVNKNINYNVVNPNISVKGPQTFRPIQPRTNQIRPNTPHFLPSQSAPYIVQSTVPNMTNKNVPRKILPNTVQVPNNIAISNSGKIEVNNVSFNRKRKSESPDEIHKKISISNSPDNPIIIKKIENIPNQINCSEIGVNTSPVHKSDGRITINTMQITPLSPIHAQNTKIKEELDKKPVNNPIIEPQNVIRNNLVVSSVPSTVPSEKEKLVRNTVFTQARGRVLNDKEPVLESNRTEVSINNVTSNYPVPAVSTEVTQIPQTNTNNDNKDVSKVERNERNNAATNPIKVENNPTLPNNTTVTEENKVKNVPSNIKATDEVKVKEDKDFILTHVLDGYVIQESNIAFPIRKPLKEKTLPNNPDGTEPNEIKEIKVEKDTVKNNSKILNISHLHIKDIETVVKSEKVNDKDNPFRTLKPSVVKSWTAEQLESHLTKFDWNDTVSVLQEHEIDGESLLLVSKGQLLTIGVKEEHADIINEFVRS</sequence>
<comment type="caution">
    <text evidence="2">The sequence shown here is derived from an EMBL/GenBank/DDBJ whole genome shotgun (WGS) entry which is preliminary data.</text>
</comment>
<feature type="compositionally biased region" description="Low complexity" evidence="1">
    <location>
        <begin position="556"/>
        <end position="567"/>
    </location>
</feature>
<evidence type="ECO:0000313" key="2">
    <source>
        <dbReference type="EMBL" id="CAH2084219.1"/>
    </source>
</evidence>
<dbReference type="EMBL" id="CAKOGL010000002">
    <property type="protein sequence ID" value="CAH2084219.1"/>
    <property type="molecule type" value="Genomic_DNA"/>
</dbReference>
<organism evidence="2 3">
    <name type="scientific">Euphydryas editha</name>
    <name type="common">Edith's checkerspot</name>
    <dbReference type="NCBI Taxonomy" id="104508"/>
    <lineage>
        <taxon>Eukaryota</taxon>
        <taxon>Metazoa</taxon>
        <taxon>Ecdysozoa</taxon>
        <taxon>Arthropoda</taxon>
        <taxon>Hexapoda</taxon>
        <taxon>Insecta</taxon>
        <taxon>Pterygota</taxon>
        <taxon>Neoptera</taxon>
        <taxon>Endopterygota</taxon>
        <taxon>Lepidoptera</taxon>
        <taxon>Glossata</taxon>
        <taxon>Ditrysia</taxon>
        <taxon>Papilionoidea</taxon>
        <taxon>Nymphalidae</taxon>
        <taxon>Nymphalinae</taxon>
        <taxon>Euphydryas</taxon>
    </lineage>
</organism>
<reference evidence="2" key="1">
    <citation type="submission" date="2022-03" db="EMBL/GenBank/DDBJ databases">
        <authorList>
            <person name="Tunstrom K."/>
        </authorList>
    </citation>
    <scope>NUCLEOTIDE SEQUENCE</scope>
</reference>
<keyword evidence="3" id="KW-1185">Reference proteome</keyword>
<dbReference type="Proteomes" id="UP001153954">
    <property type="component" value="Unassembled WGS sequence"/>
</dbReference>
<evidence type="ECO:0000313" key="3">
    <source>
        <dbReference type="Proteomes" id="UP001153954"/>
    </source>
</evidence>
<dbReference type="AlphaFoldDB" id="A0AAU9TFN8"/>
<name>A0AAU9TFN8_EUPED</name>
<accession>A0AAU9TFN8</accession>
<feature type="region of interest" description="Disordered" evidence="1">
    <location>
        <begin position="545"/>
        <end position="567"/>
    </location>
</feature>